<feature type="transmembrane region" description="Helical" evidence="6">
    <location>
        <begin position="81"/>
        <end position="100"/>
    </location>
</feature>
<organism evidence="7 8">
    <name type="scientific">Clostridium saccharobutylicum</name>
    <dbReference type="NCBI Taxonomy" id="169679"/>
    <lineage>
        <taxon>Bacteria</taxon>
        <taxon>Bacillati</taxon>
        <taxon>Bacillota</taxon>
        <taxon>Clostridia</taxon>
        <taxon>Eubacteriales</taxon>
        <taxon>Clostridiaceae</taxon>
        <taxon>Clostridium</taxon>
    </lineage>
</organism>
<gene>
    <name evidence="7" type="primary">codB</name>
    <name evidence="7" type="ORF">CLOSAC_08710</name>
</gene>
<feature type="transmembrane region" description="Helical" evidence="6">
    <location>
        <begin position="373"/>
        <end position="395"/>
    </location>
</feature>
<feature type="transmembrane region" description="Helical" evidence="6">
    <location>
        <begin position="316"/>
        <end position="337"/>
    </location>
</feature>
<evidence type="ECO:0000256" key="6">
    <source>
        <dbReference type="SAM" id="Phobius"/>
    </source>
</evidence>
<dbReference type="InterPro" id="IPR001248">
    <property type="entry name" value="Pur-cyt_permease"/>
</dbReference>
<protein>
    <submittedName>
        <fullName evidence="7">Cytosine permease</fullName>
    </submittedName>
</protein>
<feature type="transmembrane region" description="Helical" evidence="6">
    <location>
        <begin position="120"/>
        <end position="138"/>
    </location>
</feature>
<comment type="similarity">
    <text evidence="2">Belongs to the purine-cytosine permease (2.A.39) family.</text>
</comment>
<dbReference type="PANTHER" id="PTHR30569:SF0">
    <property type="entry name" value="CYTOSINE PERMEASE"/>
    <property type="match status" value="1"/>
</dbReference>
<feature type="transmembrane region" description="Helical" evidence="6">
    <location>
        <begin position="145"/>
        <end position="163"/>
    </location>
</feature>
<evidence type="ECO:0000256" key="1">
    <source>
        <dbReference type="ARBA" id="ARBA00004141"/>
    </source>
</evidence>
<feature type="transmembrane region" description="Helical" evidence="6">
    <location>
        <begin position="349"/>
        <end position="367"/>
    </location>
</feature>
<dbReference type="GO" id="GO:0015209">
    <property type="term" value="F:cytosine transmembrane transporter activity"/>
    <property type="evidence" value="ECO:0007669"/>
    <property type="project" value="InterPro"/>
</dbReference>
<dbReference type="InterPro" id="IPR012732">
    <property type="entry name" value="Thia_CytX"/>
</dbReference>
<proteinExistence type="inferred from homology"/>
<feature type="transmembrane region" description="Helical" evidence="6">
    <location>
        <begin position="293"/>
        <end position="310"/>
    </location>
</feature>
<dbReference type="Gene3D" id="1.10.4160.10">
    <property type="entry name" value="Hydantoin permease"/>
    <property type="match status" value="1"/>
</dbReference>
<accession>A0A1S8NJH6</accession>
<dbReference type="RefSeq" id="WP_077864296.1">
    <property type="nucleotide sequence ID" value="NZ_LZYZ01000001.1"/>
</dbReference>
<evidence type="ECO:0000313" key="7">
    <source>
        <dbReference type="EMBL" id="OOM16600.1"/>
    </source>
</evidence>
<name>A0A1S8NJH6_CLOSA</name>
<dbReference type="STRING" id="169679.CSACC_42590"/>
<feature type="transmembrane region" description="Helical" evidence="6">
    <location>
        <begin position="183"/>
        <end position="202"/>
    </location>
</feature>
<dbReference type="Proteomes" id="UP000191154">
    <property type="component" value="Unassembled WGS sequence"/>
</dbReference>
<dbReference type="AlphaFoldDB" id="A0A1S8NJH6"/>
<keyword evidence="4 6" id="KW-1133">Transmembrane helix</keyword>
<keyword evidence="3 6" id="KW-0812">Transmembrane</keyword>
<dbReference type="GO" id="GO:0005886">
    <property type="term" value="C:plasma membrane"/>
    <property type="evidence" value="ECO:0007669"/>
    <property type="project" value="TreeGrafter"/>
</dbReference>
<reference evidence="7 8" key="1">
    <citation type="submission" date="2016-05" db="EMBL/GenBank/DDBJ databases">
        <title>Microbial solvent formation.</title>
        <authorList>
            <person name="Poehlein A."/>
            <person name="Montoya Solano J.D."/>
            <person name="Flitsch S."/>
            <person name="Krabben P."/>
            <person name="Duerre P."/>
            <person name="Daniel R."/>
        </authorList>
    </citation>
    <scope>NUCLEOTIDE SEQUENCE [LARGE SCALE GENOMIC DNA]</scope>
    <source>
        <strain evidence="7 8">L1-8</strain>
    </source>
</reference>
<evidence type="ECO:0000256" key="3">
    <source>
        <dbReference type="ARBA" id="ARBA00022692"/>
    </source>
</evidence>
<dbReference type="NCBIfam" id="TIGR02358">
    <property type="entry name" value="thia_cytX"/>
    <property type="match status" value="1"/>
</dbReference>
<dbReference type="InterPro" id="IPR030191">
    <property type="entry name" value="CodB"/>
</dbReference>
<comment type="subcellular location">
    <subcellularLocation>
        <location evidence="1">Membrane</location>
        <topology evidence="1">Multi-pass membrane protein</topology>
    </subcellularLocation>
</comment>
<keyword evidence="5 6" id="KW-0472">Membrane</keyword>
<evidence type="ECO:0000256" key="4">
    <source>
        <dbReference type="ARBA" id="ARBA00022989"/>
    </source>
</evidence>
<feature type="transmembrane region" description="Helical" evidence="6">
    <location>
        <begin position="245"/>
        <end position="272"/>
    </location>
</feature>
<dbReference type="PANTHER" id="PTHR30569">
    <property type="entry name" value="CYTOSINE TRANSPORTER CODB"/>
    <property type="match status" value="1"/>
</dbReference>
<comment type="caution">
    <text evidence="7">The sequence shown here is derived from an EMBL/GenBank/DDBJ whole genome shotgun (WGS) entry which is preliminary data.</text>
</comment>
<evidence type="ECO:0000313" key="8">
    <source>
        <dbReference type="Proteomes" id="UP000191154"/>
    </source>
</evidence>
<evidence type="ECO:0000256" key="2">
    <source>
        <dbReference type="ARBA" id="ARBA00008974"/>
    </source>
</evidence>
<sequence length="399" mass="42284">MENKTSNSSQFILWLGAAISIAEILTGALLAPLGLSQGIAAILIGHTIGGAILYLCGIIGAQSKLSSIESTRISFGKYGSFLFSILNIVQLLGWTAVMIINAAKALDAVSMQLFNFQNETVWCIIIGALIALWIGVGVKSLSKINTVAVAALFLSTIVLGFIVFTNNTANVGAGGFEGETLNFGAAVELNVTMALSWIPLIADYTKNLKSEKAGTLASALGYCIGSTFMFIIGLGASLYAGTSDISGILLSAGLGTIALIIVIFSTVTTTFLDAYSAGVSFTNINKCINEKTAGLIVCGLGIILSIVVSTDQYEDFLYLIGSVFAPLFAISITDYFIFNKKSIEEKNVINIKNIIIWIIGVIAYRILMQFNSIVGITIPVMIGIGLLCILINLCLKSYK</sequence>
<dbReference type="Pfam" id="PF02133">
    <property type="entry name" value="Transp_cyt_pur"/>
    <property type="match status" value="1"/>
</dbReference>
<feature type="transmembrane region" description="Helical" evidence="6">
    <location>
        <begin position="214"/>
        <end position="239"/>
    </location>
</feature>
<evidence type="ECO:0000256" key="5">
    <source>
        <dbReference type="ARBA" id="ARBA00023136"/>
    </source>
</evidence>
<feature type="transmembrane region" description="Helical" evidence="6">
    <location>
        <begin position="12"/>
        <end position="33"/>
    </location>
</feature>
<feature type="transmembrane region" description="Helical" evidence="6">
    <location>
        <begin position="39"/>
        <end position="61"/>
    </location>
</feature>
<dbReference type="EMBL" id="LZYZ01000001">
    <property type="protein sequence ID" value="OOM16600.1"/>
    <property type="molecule type" value="Genomic_DNA"/>
</dbReference>